<dbReference type="KEGG" id="pprf:DPRO_3595"/>
<proteinExistence type="predicted"/>
<evidence type="ECO:0000256" key="1">
    <source>
        <dbReference type="SAM" id="MobiDB-lite"/>
    </source>
</evidence>
<reference evidence="3" key="1">
    <citation type="submission" date="2017-09" db="EMBL/GenBank/DDBJ databases">
        <authorList>
            <person name="Regsiter A."/>
            <person name="William W."/>
        </authorList>
    </citation>
    <scope>NUCLEOTIDE SEQUENCE [LARGE SCALE GENOMIC DNA]</scope>
    <source>
        <strain evidence="3">500-1</strain>
    </source>
</reference>
<name>A0A2C8FDH5_9BACT</name>
<evidence type="ECO:0000313" key="2">
    <source>
        <dbReference type="EMBL" id="SOB60511.1"/>
    </source>
</evidence>
<feature type="region of interest" description="Disordered" evidence="1">
    <location>
        <begin position="19"/>
        <end position="63"/>
    </location>
</feature>
<feature type="compositionally biased region" description="Basic residues" evidence="1">
    <location>
        <begin position="41"/>
        <end position="54"/>
    </location>
</feature>
<protein>
    <submittedName>
        <fullName evidence="2">Uncharacterized protein</fullName>
    </submittedName>
</protein>
<keyword evidence="3" id="KW-1185">Reference proteome</keyword>
<sequence length="63" mass="7419">MKLQHDVRRLLYTAETSDCEYKPPNRIKPRLQRNKEYTMTKKSKKNSKRLKAKARSGLGSSDH</sequence>
<dbReference type="Proteomes" id="UP000219215">
    <property type="component" value="Chromosome DPRO"/>
</dbReference>
<dbReference type="AlphaFoldDB" id="A0A2C8FDH5"/>
<evidence type="ECO:0000313" key="3">
    <source>
        <dbReference type="Proteomes" id="UP000219215"/>
    </source>
</evidence>
<gene>
    <name evidence="2" type="ORF">DPRO_3595</name>
</gene>
<organism evidence="2 3">
    <name type="scientific">Pseudodesulfovibrio profundus</name>
    <dbReference type="NCBI Taxonomy" id="57320"/>
    <lineage>
        <taxon>Bacteria</taxon>
        <taxon>Pseudomonadati</taxon>
        <taxon>Thermodesulfobacteriota</taxon>
        <taxon>Desulfovibrionia</taxon>
        <taxon>Desulfovibrionales</taxon>
        <taxon>Desulfovibrionaceae</taxon>
    </lineage>
</organism>
<dbReference type="EMBL" id="LT907975">
    <property type="protein sequence ID" value="SOB60511.1"/>
    <property type="molecule type" value="Genomic_DNA"/>
</dbReference>
<accession>A0A2C8FDH5</accession>